<dbReference type="Gene3D" id="3.40.50.1820">
    <property type="entry name" value="alpha/beta hydrolase"/>
    <property type="match status" value="2"/>
</dbReference>
<dbReference type="SUPFAM" id="SSF53474">
    <property type="entry name" value="alpha/beta-Hydrolases"/>
    <property type="match status" value="1"/>
</dbReference>
<dbReference type="Proteomes" id="UP000472727">
    <property type="component" value="Unassembled WGS sequence"/>
</dbReference>
<dbReference type="InterPro" id="IPR029058">
    <property type="entry name" value="AB_hydrolase_fold"/>
</dbReference>
<evidence type="ECO:0000256" key="1">
    <source>
        <dbReference type="ARBA" id="ARBA00011079"/>
    </source>
</evidence>
<evidence type="ECO:0000256" key="6">
    <source>
        <dbReference type="SAM" id="SignalP"/>
    </source>
</evidence>
<proteinExistence type="inferred from homology"/>
<dbReference type="GO" id="GO:0008239">
    <property type="term" value="F:dipeptidyl-peptidase activity"/>
    <property type="evidence" value="ECO:0007669"/>
    <property type="project" value="TreeGrafter"/>
</dbReference>
<keyword evidence="4" id="KW-0378">Hydrolase</keyword>
<dbReference type="GO" id="GO:0070008">
    <property type="term" value="F:serine-type exopeptidase activity"/>
    <property type="evidence" value="ECO:0007669"/>
    <property type="project" value="InterPro"/>
</dbReference>
<feature type="chain" id="PRO_5028816942" description="Thymus-specific serine protease" evidence="6">
    <location>
        <begin position="24"/>
        <end position="666"/>
    </location>
</feature>
<organism evidence="7 8">
    <name type="scientific">Orbilia oligospora</name>
    <name type="common">Nematode-trapping fungus</name>
    <name type="synonym">Arthrobotrys oligospora</name>
    <dbReference type="NCBI Taxonomy" id="2813651"/>
    <lineage>
        <taxon>Eukaryota</taxon>
        <taxon>Fungi</taxon>
        <taxon>Dikarya</taxon>
        <taxon>Ascomycota</taxon>
        <taxon>Pezizomycotina</taxon>
        <taxon>Orbiliomycetes</taxon>
        <taxon>Orbiliales</taxon>
        <taxon>Orbiliaceae</taxon>
        <taxon>Orbilia</taxon>
    </lineage>
</organism>
<feature type="signal peptide" evidence="6">
    <location>
        <begin position="1"/>
        <end position="23"/>
    </location>
</feature>
<sequence>MRLWSIAYAALFLISSIARVVEAQGMFLHNNMNNLLLKELKKGKSRISGHVSVKFAKGKDGDLVFPDLTPLYPTKHQLLTPVDHRGPRTGEQFNLTYWVYDKHYKKGGPIFLYLSGETTLSDYVAGTFLNMSRVYDLQERFGGLGIALQHRYYGDSTPKSAWGTGAGGITIDTPAEKLRYLRTDLALQDVKFLADNFNYTSERVPAGTDLTGKGSPWVVLGGSYAGSMASYLRKLYPDTFFAAYASGSPVEARTMMPVYWDIVAKSIGSTEPACVKNMNSAIRYIDQELGKGGQSAAVMKIMFLGPGGEINTNGWFAETLMFPFFGFQFGGIDEPIIDDTVWSLRNLCDHMNTDGDIKSPVTGWPESAENSTLTRSASWSARQWATWPGYIELLKAWGYSCTGFGTAKGPGSCKLDQASNNADDIAWAWQSCFEWGFFQTGNVGPEQIMSKFSNLEHWKSKCYLYFTDPTARGYIGNSSTPSANAINQAFGGWNDPQPRTFYTMGENDPWSALGFLKTRFSEDLADGPRYIVNSTVPSCYKRPSRDELFGVVIKNGPHAVDLVIREWSREALPVFIEAIEAWLPCFGVARERLEAHRQNAIPATLQRFGPIETNQTFTIKPATESRNQTLFATKVKSNSTILRELLKTSREEKTQRLERRAKLWTD</sequence>
<evidence type="ECO:0000256" key="3">
    <source>
        <dbReference type="ARBA" id="ARBA00022729"/>
    </source>
</evidence>
<dbReference type="PANTHER" id="PTHR11010">
    <property type="entry name" value="PROTEASE S28 PRO-X CARBOXYPEPTIDASE-RELATED"/>
    <property type="match status" value="1"/>
</dbReference>
<evidence type="ECO:0000313" key="8">
    <source>
        <dbReference type="Proteomes" id="UP000472727"/>
    </source>
</evidence>
<accession>A0A7C8QUD4</accession>
<protein>
    <recommendedName>
        <fullName evidence="9">Thymus-specific serine protease</fullName>
    </recommendedName>
</protein>
<keyword evidence="3 6" id="KW-0732">Signal</keyword>
<name>A0A7C8QUD4_ORBOL</name>
<dbReference type="AlphaFoldDB" id="A0A7C8QUD4"/>
<keyword evidence="2" id="KW-0645">Protease</keyword>
<evidence type="ECO:0000256" key="5">
    <source>
        <dbReference type="ARBA" id="ARBA00023180"/>
    </source>
</evidence>
<dbReference type="Pfam" id="PF05577">
    <property type="entry name" value="Peptidase_S28"/>
    <property type="match status" value="1"/>
</dbReference>
<dbReference type="GO" id="GO:0006508">
    <property type="term" value="P:proteolysis"/>
    <property type="evidence" value="ECO:0007669"/>
    <property type="project" value="UniProtKB-KW"/>
</dbReference>
<evidence type="ECO:0000256" key="2">
    <source>
        <dbReference type="ARBA" id="ARBA00022670"/>
    </source>
</evidence>
<gene>
    <name evidence="7" type="ORF">TWF106_003006</name>
</gene>
<comment type="similarity">
    <text evidence="1">Belongs to the peptidase S28 family.</text>
</comment>
<comment type="caution">
    <text evidence="7">The sequence shown here is derived from an EMBL/GenBank/DDBJ whole genome shotgun (WGS) entry which is preliminary data.</text>
</comment>
<keyword evidence="5" id="KW-0325">Glycoprotein</keyword>
<dbReference type="InterPro" id="IPR008758">
    <property type="entry name" value="Peptidase_S28"/>
</dbReference>
<dbReference type="PANTHER" id="PTHR11010:SF109">
    <property type="entry name" value="PEPTIDASE, FAMILY S28, PUTATIVE (AFU_ORTHOLOGUE AFUA_4G03790)-RELATED"/>
    <property type="match status" value="1"/>
</dbReference>
<evidence type="ECO:0000256" key="4">
    <source>
        <dbReference type="ARBA" id="ARBA00022801"/>
    </source>
</evidence>
<reference evidence="7 8" key="1">
    <citation type="submission" date="2019-06" db="EMBL/GenBank/DDBJ databases">
        <authorList>
            <person name="Palmer J.M."/>
        </authorList>
    </citation>
    <scope>NUCLEOTIDE SEQUENCE [LARGE SCALE GENOMIC DNA]</scope>
    <source>
        <strain evidence="7 8">TWF106</strain>
    </source>
</reference>
<dbReference type="EMBL" id="WIWS01000016">
    <property type="protein sequence ID" value="KAF3225128.1"/>
    <property type="molecule type" value="Genomic_DNA"/>
</dbReference>
<evidence type="ECO:0008006" key="9">
    <source>
        <dbReference type="Google" id="ProtNLM"/>
    </source>
</evidence>
<evidence type="ECO:0000313" key="7">
    <source>
        <dbReference type="EMBL" id="KAF3225128.1"/>
    </source>
</evidence>